<evidence type="ECO:0000313" key="3">
    <source>
        <dbReference type="Proteomes" id="UP000246171"/>
    </source>
</evidence>
<reference evidence="2" key="1">
    <citation type="submission" date="2016-12" db="EMBL/GenBank/DDBJ databases">
        <title>The genomes of Aspergillus section Nigri reveals drivers in fungal speciation.</title>
        <authorList>
            <consortium name="DOE Joint Genome Institute"/>
            <person name="Vesth T.C."/>
            <person name="Nybo J."/>
            <person name="Theobald S."/>
            <person name="Brandl J."/>
            <person name="Frisvad J.C."/>
            <person name="Nielsen K.F."/>
            <person name="Lyhne E.K."/>
            <person name="Kogle M.E."/>
            <person name="Kuo A."/>
            <person name="Riley R."/>
            <person name="Clum A."/>
            <person name="Nolan M."/>
            <person name="Lipzen A."/>
            <person name="Salamov A."/>
            <person name="Henrissat B."/>
            <person name="Wiebenga A."/>
            <person name="De vries R.P."/>
            <person name="Grigoriev I.V."/>
            <person name="Mortensen U.H."/>
            <person name="Andersen M.R."/>
            <person name="Baker S.E."/>
        </authorList>
    </citation>
    <scope>NUCLEOTIDE SEQUENCE</scope>
    <source>
        <strain evidence="2">CBS 122712</strain>
    </source>
</reference>
<dbReference type="OrthoDB" id="10329591at2759"/>
<evidence type="ECO:0000256" key="1">
    <source>
        <dbReference type="SAM" id="MobiDB-lite"/>
    </source>
</evidence>
<comment type="caution">
    <text evidence="2">The sequence shown here is derived from an EMBL/GenBank/DDBJ whole genome shotgun (WGS) entry which is preliminary data.</text>
</comment>
<proteinExistence type="predicted"/>
<keyword evidence="3" id="KW-1185">Reference proteome</keyword>
<dbReference type="GeneID" id="37053829"/>
<name>A0A317UZH1_ASPEC</name>
<dbReference type="RefSeq" id="XP_025385033.1">
    <property type="nucleotide sequence ID" value="XM_025531867.1"/>
</dbReference>
<sequence>MAVTSNQQLVFCPRSRITWDQHHFIDLALYRLIRCLFTTNFLFTFDLPYIVVVILQKVEAFGNPEAKPGAHCTEGNKQHQKNPR</sequence>
<dbReference type="Proteomes" id="UP000246171">
    <property type="component" value="Unassembled WGS sequence"/>
</dbReference>
<dbReference type="VEuPathDB" id="FungiDB:BO83DRAFT_380932"/>
<protein>
    <submittedName>
        <fullName evidence="2">Uncharacterized protein</fullName>
    </submittedName>
</protein>
<feature type="region of interest" description="Disordered" evidence="1">
    <location>
        <begin position="65"/>
        <end position="84"/>
    </location>
</feature>
<dbReference type="EMBL" id="MSFU01000024">
    <property type="protein sequence ID" value="PWY66571.1"/>
    <property type="molecule type" value="Genomic_DNA"/>
</dbReference>
<gene>
    <name evidence="2" type="ORF">BO83DRAFT_380932</name>
</gene>
<organism evidence="2 3">
    <name type="scientific">Aspergillus eucalypticola (strain CBS 122712 / IBT 29274)</name>
    <dbReference type="NCBI Taxonomy" id="1448314"/>
    <lineage>
        <taxon>Eukaryota</taxon>
        <taxon>Fungi</taxon>
        <taxon>Dikarya</taxon>
        <taxon>Ascomycota</taxon>
        <taxon>Pezizomycotina</taxon>
        <taxon>Eurotiomycetes</taxon>
        <taxon>Eurotiomycetidae</taxon>
        <taxon>Eurotiales</taxon>
        <taxon>Aspergillaceae</taxon>
        <taxon>Aspergillus</taxon>
        <taxon>Aspergillus subgen. Circumdati</taxon>
    </lineage>
</organism>
<accession>A0A317UZH1</accession>
<evidence type="ECO:0000313" key="2">
    <source>
        <dbReference type="EMBL" id="PWY66571.1"/>
    </source>
</evidence>
<dbReference type="AlphaFoldDB" id="A0A317UZH1"/>